<gene>
    <name evidence="1" type="ORF">HPBE_LOCUS11360</name>
</gene>
<evidence type="ECO:0000313" key="3">
    <source>
        <dbReference type="WBParaSite" id="HPBE_0001136301-mRNA-1"/>
    </source>
</evidence>
<dbReference type="Proteomes" id="UP000050761">
    <property type="component" value="Unassembled WGS sequence"/>
</dbReference>
<proteinExistence type="predicted"/>
<protein>
    <submittedName>
        <fullName evidence="1 3">Uncharacterized protein</fullName>
    </submittedName>
</protein>
<reference evidence="1 2" key="1">
    <citation type="submission" date="2018-11" db="EMBL/GenBank/DDBJ databases">
        <authorList>
            <consortium name="Pathogen Informatics"/>
        </authorList>
    </citation>
    <scope>NUCLEOTIDE SEQUENCE [LARGE SCALE GENOMIC DNA]</scope>
</reference>
<dbReference type="WBParaSite" id="HPBE_0001136301-mRNA-1">
    <property type="protein sequence ID" value="HPBE_0001136301-mRNA-1"/>
    <property type="gene ID" value="HPBE_0001136301"/>
</dbReference>
<dbReference type="AlphaFoldDB" id="A0A183FTG8"/>
<evidence type="ECO:0000313" key="2">
    <source>
        <dbReference type="Proteomes" id="UP000050761"/>
    </source>
</evidence>
<keyword evidence="2" id="KW-1185">Reference proteome</keyword>
<dbReference type="EMBL" id="UZAH01027073">
    <property type="protein sequence ID" value="VDO88325.1"/>
    <property type="molecule type" value="Genomic_DNA"/>
</dbReference>
<organism evidence="2 3">
    <name type="scientific">Heligmosomoides polygyrus</name>
    <name type="common">Parasitic roundworm</name>
    <dbReference type="NCBI Taxonomy" id="6339"/>
    <lineage>
        <taxon>Eukaryota</taxon>
        <taxon>Metazoa</taxon>
        <taxon>Ecdysozoa</taxon>
        <taxon>Nematoda</taxon>
        <taxon>Chromadorea</taxon>
        <taxon>Rhabditida</taxon>
        <taxon>Rhabditina</taxon>
        <taxon>Rhabditomorpha</taxon>
        <taxon>Strongyloidea</taxon>
        <taxon>Heligmosomidae</taxon>
        <taxon>Heligmosomoides</taxon>
    </lineage>
</organism>
<accession>A0A3P8CVV0</accession>
<accession>A0A183FTG8</accession>
<reference evidence="3" key="2">
    <citation type="submission" date="2019-09" db="UniProtKB">
        <authorList>
            <consortium name="WormBaseParasite"/>
        </authorList>
    </citation>
    <scope>IDENTIFICATION</scope>
</reference>
<evidence type="ECO:0000313" key="1">
    <source>
        <dbReference type="EMBL" id="VDO88325.1"/>
    </source>
</evidence>
<name>A0A183FTG8_HELPZ</name>
<sequence>MACGVVQPGPLIARQIANNREDVPRTCYLSQRPKNSHLSKLVTPFAWSTRARAKVSVKLPTAHVQGMSTFSWTNTLSV</sequence>